<organism evidence="1 2">
    <name type="scientific">Byssothecium circinans</name>
    <dbReference type="NCBI Taxonomy" id="147558"/>
    <lineage>
        <taxon>Eukaryota</taxon>
        <taxon>Fungi</taxon>
        <taxon>Dikarya</taxon>
        <taxon>Ascomycota</taxon>
        <taxon>Pezizomycotina</taxon>
        <taxon>Dothideomycetes</taxon>
        <taxon>Pleosporomycetidae</taxon>
        <taxon>Pleosporales</taxon>
        <taxon>Massarineae</taxon>
        <taxon>Massarinaceae</taxon>
        <taxon>Byssothecium</taxon>
    </lineage>
</organism>
<evidence type="ECO:0000313" key="2">
    <source>
        <dbReference type="Proteomes" id="UP000800035"/>
    </source>
</evidence>
<dbReference type="Proteomes" id="UP000800035">
    <property type="component" value="Unassembled WGS sequence"/>
</dbReference>
<name>A0A6A5TWW9_9PLEO</name>
<dbReference type="Pfam" id="PF20174">
    <property type="entry name" value="DUF6540"/>
    <property type="match status" value="1"/>
</dbReference>
<accession>A0A6A5TWW9</accession>
<evidence type="ECO:0000313" key="1">
    <source>
        <dbReference type="EMBL" id="KAF1956560.1"/>
    </source>
</evidence>
<proteinExistence type="predicted"/>
<dbReference type="AlphaFoldDB" id="A0A6A5TWW9"/>
<gene>
    <name evidence="1" type="ORF">CC80DRAFT_593303</name>
</gene>
<reference evidence="1" key="1">
    <citation type="journal article" date="2020" name="Stud. Mycol.">
        <title>101 Dothideomycetes genomes: a test case for predicting lifestyles and emergence of pathogens.</title>
        <authorList>
            <person name="Haridas S."/>
            <person name="Albert R."/>
            <person name="Binder M."/>
            <person name="Bloem J."/>
            <person name="Labutti K."/>
            <person name="Salamov A."/>
            <person name="Andreopoulos B."/>
            <person name="Baker S."/>
            <person name="Barry K."/>
            <person name="Bills G."/>
            <person name="Bluhm B."/>
            <person name="Cannon C."/>
            <person name="Castanera R."/>
            <person name="Culley D."/>
            <person name="Daum C."/>
            <person name="Ezra D."/>
            <person name="Gonzalez J."/>
            <person name="Henrissat B."/>
            <person name="Kuo A."/>
            <person name="Liang C."/>
            <person name="Lipzen A."/>
            <person name="Lutzoni F."/>
            <person name="Magnuson J."/>
            <person name="Mondo S."/>
            <person name="Nolan M."/>
            <person name="Ohm R."/>
            <person name="Pangilinan J."/>
            <person name="Park H.-J."/>
            <person name="Ramirez L."/>
            <person name="Alfaro M."/>
            <person name="Sun H."/>
            <person name="Tritt A."/>
            <person name="Yoshinaga Y."/>
            <person name="Zwiers L.-H."/>
            <person name="Turgeon B."/>
            <person name="Goodwin S."/>
            <person name="Spatafora J."/>
            <person name="Crous P."/>
            <person name="Grigoriev I."/>
        </authorList>
    </citation>
    <scope>NUCLEOTIDE SEQUENCE</scope>
    <source>
        <strain evidence="1">CBS 675.92</strain>
    </source>
</reference>
<dbReference type="EMBL" id="ML976991">
    <property type="protein sequence ID" value="KAF1956560.1"/>
    <property type="molecule type" value="Genomic_DNA"/>
</dbReference>
<dbReference type="InterPro" id="IPR046670">
    <property type="entry name" value="DUF6540"/>
</dbReference>
<dbReference type="OrthoDB" id="4135672at2759"/>
<protein>
    <submittedName>
        <fullName evidence="1">Uncharacterized protein</fullName>
    </submittedName>
</protein>
<sequence length="123" mass="13841">MSHPVFLIAEPGLPRNHQAIFISTSPDGSGTLFQVTGNIQDGMVFGHRESKAPEESPTFISKEHIGTILKTDFDRVQTVVEEVEPPKKQFDKGKRLYPREPLRRCQEWTAEAVQALRDAAILK</sequence>
<keyword evidence="2" id="KW-1185">Reference proteome</keyword>